<name>A0A6A6DSL1_9PEZI</name>
<gene>
    <name evidence="1" type="ORF">K469DRAFT_586197</name>
</gene>
<accession>A0A6A6DSL1</accession>
<organism evidence="1 2">
    <name type="scientific">Zopfia rhizophila CBS 207.26</name>
    <dbReference type="NCBI Taxonomy" id="1314779"/>
    <lineage>
        <taxon>Eukaryota</taxon>
        <taxon>Fungi</taxon>
        <taxon>Dikarya</taxon>
        <taxon>Ascomycota</taxon>
        <taxon>Pezizomycotina</taxon>
        <taxon>Dothideomycetes</taxon>
        <taxon>Dothideomycetes incertae sedis</taxon>
        <taxon>Zopfiaceae</taxon>
        <taxon>Zopfia</taxon>
    </lineage>
</organism>
<keyword evidence="2" id="KW-1185">Reference proteome</keyword>
<proteinExistence type="predicted"/>
<dbReference type="OrthoDB" id="3935133at2759"/>
<sequence length="263" mass="29713">MAGGSRRQRIDDFKGTLTEYSIYLEQLVHSLQAQVWYWYRQAEHQHTVPVRSQSSTQQPSGCFVFQLETPESQANKATKPSIEPWRAATKEFSGQVPKDEDGWSSRRKEVHLHEPEAVIHTFCLLTRRSTQVCSLGIGDTPGGEASILDVLGDYRVFTNALGAQKAYVTQISYYSTLLFVGLSIVALRTGANPEAVDDYMRKFLTDQQGKECTAGETYLSQLRTGALWPIRCMDELYDKGLKHRGWEIFVLCMVLSYVLANNS</sequence>
<reference evidence="1" key="1">
    <citation type="journal article" date="2020" name="Stud. Mycol.">
        <title>101 Dothideomycetes genomes: a test case for predicting lifestyles and emergence of pathogens.</title>
        <authorList>
            <person name="Haridas S."/>
            <person name="Albert R."/>
            <person name="Binder M."/>
            <person name="Bloem J."/>
            <person name="Labutti K."/>
            <person name="Salamov A."/>
            <person name="Andreopoulos B."/>
            <person name="Baker S."/>
            <person name="Barry K."/>
            <person name="Bills G."/>
            <person name="Bluhm B."/>
            <person name="Cannon C."/>
            <person name="Castanera R."/>
            <person name="Culley D."/>
            <person name="Daum C."/>
            <person name="Ezra D."/>
            <person name="Gonzalez J."/>
            <person name="Henrissat B."/>
            <person name="Kuo A."/>
            <person name="Liang C."/>
            <person name="Lipzen A."/>
            <person name="Lutzoni F."/>
            <person name="Magnuson J."/>
            <person name="Mondo S."/>
            <person name="Nolan M."/>
            <person name="Ohm R."/>
            <person name="Pangilinan J."/>
            <person name="Park H.-J."/>
            <person name="Ramirez L."/>
            <person name="Alfaro M."/>
            <person name="Sun H."/>
            <person name="Tritt A."/>
            <person name="Yoshinaga Y."/>
            <person name="Zwiers L.-H."/>
            <person name="Turgeon B."/>
            <person name="Goodwin S."/>
            <person name="Spatafora J."/>
            <person name="Crous P."/>
            <person name="Grigoriev I."/>
        </authorList>
    </citation>
    <scope>NUCLEOTIDE SEQUENCE</scope>
    <source>
        <strain evidence="1">CBS 207.26</strain>
    </source>
</reference>
<protein>
    <submittedName>
        <fullName evidence="1">Uncharacterized protein</fullName>
    </submittedName>
</protein>
<evidence type="ECO:0000313" key="1">
    <source>
        <dbReference type="EMBL" id="KAF2182617.1"/>
    </source>
</evidence>
<evidence type="ECO:0000313" key="2">
    <source>
        <dbReference type="Proteomes" id="UP000800200"/>
    </source>
</evidence>
<dbReference type="Proteomes" id="UP000800200">
    <property type="component" value="Unassembled WGS sequence"/>
</dbReference>
<dbReference type="EMBL" id="ML994647">
    <property type="protein sequence ID" value="KAF2182617.1"/>
    <property type="molecule type" value="Genomic_DNA"/>
</dbReference>
<dbReference type="AlphaFoldDB" id="A0A6A6DSL1"/>